<accession>A0ABP8U6P9</accession>
<keyword evidence="1" id="KW-0175">Coiled coil</keyword>
<dbReference type="SUPFAM" id="SSF52540">
    <property type="entry name" value="P-loop containing nucleoside triphosphate hydrolases"/>
    <property type="match status" value="1"/>
</dbReference>
<protein>
    <recommendedName>
        <fullName evidence="4">Rad50/SbcC-type AAA domain-containing protein</fullName>
    </recommendedName>
</protein>
<evidence type="ECO:0000313" key="3">
    <source>
        <dbReference type="Proteomes" id="UP001501442"/>
    </source>
</evidence>
<dbReference type="Proteomes" id="UP001501442">
    <property type="component" value="Unassembled WGS sequence"/>
</dbReference>
<dbReference type="EMBL" id="BAABHK010000002">
    <property type="protein sequence ID" value="GAA4623715.1"/>
    <property type="molecule type" value="Genomic_DNA"/>
</dbReference>
<reference evidence="3" key="1">
    <citation type="journal article" date="2019" name="Int. J. Syst. Evol. Microbiol.">
        <title>The Global Catalogue of Microorganisms (GCM) 10K type strain sequencing project: providing services to taxonomists for standard genome sequencing and annotation.</title>
        <authorList>
            <consortium name="The Broad Institute Genomics Platform"/>
            <consortium name="The Broad Institute Genome Sequencing Center for Infectious Disease"/>
            <person name="Wu L."/>
            <person name="Ma J."/>
        </authorList>
    </citation>
    <scope>NUCLEOTIDE SEQUENCE [LARGE SCALE GENOMIC DNA]</scope>
    <source>
        <strain evidence="3">JCM 17939</strain>
    </source>
</reference>
<evidence type="ECO:0000256" key="1">
    <source>
        <dbReference type="SAM" id="Coils"/>
    </source>
</evidence>
<dbReference type="InterPro" id="IPR027417">
    <property type="entry name" value="P-loop_NTPase"/>
</dbReference>
<dbReference type="PANTHER" id="PTHR45615">
    <property type="entry name" value="MYOSIN HEAVY CHAIN, NON-MUSCLE"/>
    <property type="match status" value="1"/>
</dbReference>
<name>A0ABP8U6P9_9ACTN</name>
<organism evidence="2 3">
    <name type="scientific">Actinoallomurus vinaceus</name>
    <dbReference type="NCBI Taxonomy" id="1080074"/>
    <lineage>
        <taxon>Bacteria</taxon>
        <taxon>Bacillati</taxon>
        <taxon>Actinomycetota</taxon>
        <taxon>Actinomycetes</taxon>
        <taxon>Streptosporangiales</taxon>
        <taxon>Thermomonosporaceae</taxon>
        <taxon>Actinoallomurus</taxon>
    </lineage>
</organism>
<proteinExistence type="predicted"/>
<dbReference type="RefSeq" id="WP_345430476.1">
    <property type="nucleotide sequence ID" value="NZ_BAABHK010000002.1"/>
</dbReference>
<sequence length="1022" mass="112362">MTSEIDIEAAGLGGVVGRRDLIALQTLEIGTLTSHPIPIVPGQFITVAGRGPVDSNGSGKTTFLSAITLILADPQWRLHESGKYAARLLFRPEPVGLSAKEHAPATVGYIVGVFGERDADERSALSVWIRLQSGGSPYAEVRWSDGLVLARGADDAQRLETAHRTWATLRNRVPVTRIGDVLYGSSPRCMSYLHTDGTRPEAPSLVSEELSHLKPEEIGDSLIALAGLTDLVDKESDARANRVEIESRYAEERSRDEQRRLEEESDLAAVADRDRAREHVARVTVLRRLHAARRFLDVRADDAALGDQIEGLGARVEERREAVRQTQEELDELAVPEELQQRVAELEGVHQSLQEDLSGLIGEEGRYEGELERLGGSRPALARLAELWDGTPAETLSADLEASAPELMEAEWAVRQATGQLGEARTALERIQAGHDPDTAASLARLDAAGLPAAGLLDAVTLDDQVRGAWEPRLWPYRHAVVVAPGDRPAAVDALRSLPGSVLVTADGPLDGAADTPLPTGVTSRIPIRRFLASVEHRTEAVADPASAHDGDSGVTVIGGFPEPIAGRDARIRQAQARLEEAEGRAEAAQESRAAVASRRAHLENALKHATAAGQLAELDERLAELKERLTDVRHRRTALRERVDEARTVWMHARTKVDTLEQQRRFLAQKTTQARQQLTDVERELAKLTSRRADLPLRYWTDQWGGDAAAAEELLGAQEPKLRSAGPDALMNHARDALNEAVHALYARTPAPSDVQDLVDRFRDSLSTESLADRLRRLQALTEALDDVLTGMAEHDRRTRVQIEEERRRRQLALGELDTVREEREEELQTVQKLVREVVKGRLEAVSATYDRLDRARGGFGARLIIQAREPAKPEQPRRWAVTPAWVRDLGGEAIPYKETGNSAQKKIQAIQLVLAALLSDENAEGRVLVLDELGNSLGDQNRSDILAALQRAANSQRVTVLGTCQDAVFPHAASYTGEILWFSRHAVTSPFNDPTRVWGFDENNERVELTHDWITRGAPG</sequence>
<evidence type="ECO:0000313" key="2">
    <source>
        <dbReference type="EMBL" id="GAA4623715.1"/>
    </source>
</evidence>
<evidence type="ECO:0008006" key="4">
    <source>
        <dbReference type="Google" id="ProtNLM"/>
    </source>
</evidence>
<feature type="coiled-coil region" evidence="1">
    <location>
        <begin position="804"/>
        <end position="838"/>
    </location>
</feature>
<comment type="caution">
    <text evidence="2">The sequence shown here is derived from an EMBL/GenBank/DDBJ whole genome shotgun (WGS) entry which is preliminary data.</text>
</comment>
<dbReference type="PANTHER" id="PTHR45615:SF80">
    <property type="entry name" value="GRIP DOMAIN-CONTAINING PROTEIN"/>
    <property type="match status" value="1"/>
</dbReference>
<gene>
    <name evidence="2" type="ORF">GCM10023196_021000</name>
</gene>
<dbReference type="Gene3D" id="1.10.287.1490">
    <property type="match status" value="1"/>
</dbReference>
<dbReference type="SUPFAM" id="SSF57997">
    <property type="entry name" value="Tropomyosin"/>
    <property type="match status" value="1"/>
</dbReference>
<feature type="coiled-coil region" evidence="1">
    <location>
        <begin position="565"/>
        <end position="692"/>
    </location>
</feature>
<keyword evidence="3" id="KW-1185">Reference proteome</keyword>